<accession>A0A6J5R510</accession>
<gene>
    <name evidence="2" type="ORF">UFOVP1045_58</name>
    <name evidence="3" type="ORF">UFOVP1194_12</name>
    <name evidence="4" type="ORF">UFOVP1641_8</name>
    <name evidence="1" type="ORF">UFOVP466_11</name>
</gene>
<dbReference type="EMBL" id="LR796996">
    <property type="protein sequence ID" value="CAB4180597.1"/>
    <property type="molecule type" value="Genomic_DNA"/>
</dbReference>
<evidence type="ECO:0000313" key="3">
    <source>
        <dbReference type="EMBL" id="CAB4189766.1"/>
    </source>
</evidence>
<proteinExistence type="predicted"/>
<reference evidence="3" key="1">
    <citation type="submission" date="2020-05" db="EMBL/GenBank/DDBJ databases">
        <authorList>
            <person name="Chiriac C."/>
            <person name="Salcher M."/>
            <person name="Ghai R."/>
            <person name="Kavagutti S V."/>
        </authorList>
    </citation>
    <scope>NUCLEOTIDE SEQUENCE</scope>
</reference>
<name>A0A6J5R510_9CAUD</name>
<evidence type="ECO:0000313" key="1">
    <source>
        <dbReference type="EMBL" id="CAB4143935.1"/>
    </source>
</evidence>
<organism evidence="3">
    <name type="scientific">uncultured Caudovirales phage</name>
    <dbReference type="NCBI Taxonomy" id="2100421"/>
    <lineage>
        <taxon>Viruses</taxon>
        <taxon>Duplodnaviria</taxon>
        <taxon>Heunggongvirae</taxon>
        <taxon>Uroviricota</taxon>
        <taxon>Caudoviricetes</taxon>
        <taxon>Peduoviridae</taxon>
        <taxon>Maltschvirus</taxon>
        <taxon>Maltschvirus maltsch</taxon>
    </lineage>
</organism>
<dbReference type="EMBL" id="LR797152">
    <property type="protein sequence ID" value="CAB4189766.1"/>
    <property type="molecule type" value="Genomic_DNA"/>
</dbReference>
<sequence length="99" mass="11233">MSNMSYCRFQNTVSDLTDCDAALEEFFAGNDEPLSRDELRAAVQLVEACRAVMMRVADKLAGLDIEFDDVLEIRENVIEDMMRSQNETVEESATDDEDE</sequence>
<protein>
    <submittedName>
        <fullName evidence="3">Uncharacterized protein</fullName>
    </submittedName>
</protein>
<dbReference type="EMBL" id="LR796439">
    <property type="protein sequence ID" value="CAB4143935.1"/>
    <property type="molecule type" value="Genomic_DNA"/>
</dbReference>
<dbReference type="EMBL" id="LR797505">
    <property type="protein sequence ID" value="CAB4221771.1"/>
    <property type="molecule type" value="Genomic_DNA"/>
</dbReference>
<evidence type="ECO:0000313" key="4">
    <source>
        <dbReference type="EMBL" id="CAB4221771.1"/>
    </source>
</evidence>
<evidence type="ECO:0000313" key="2">
    <source>
        <dbReference type="EMBL" id="CAB4180597.1"/>
    </source>
</evidence>